<feature type="region of interest" description="Disordered" evidence="2">
    <location>
        <begin position="626"/>
        <end position="680"/>
    </location>
</feature>
<dbReference type="InterPro" id="IPR027267">
    <property type="entry name" value="AH/BAR_dom_sf"/>
</dbReference>
<dbReference type="PANTHER" id="PTHR31941">
    <property type="entry name" value="CYTOSKELETAL SIGNALING PROTEIN SLM1"/>
    <property type="match status" value="1"/>
</dbReference>
<dbReference type="InterPro" id="IPR001849">
    <property type="entry name" value="PH_domain"/>
</dbReference>
<feature type="region of interest" description="Disordered" evidence="2">
    <location>
        <begin position="785"/>
        <end position="823"/>
    </location>
</feature>
<evidence type="ECO:0000313" key="4">
    <source>
        <dbReference type="EMBL" id="QSS63405.1"/>
    </source>
</evidence>
<dbReference type="OrthoDB" id="5598057at2759"/>
<dbReference type="AlphaFoldDB" id="A0A8A1MC39"/>
<sequence>MAARPQTPLRDAYIAVPNSTELSHVNQINGSASVSAAHPTSYMATPGSIVPSDFQVRGVPVQHSTQTPQVSRFHEDMSSRCGSSVTDGPPHNTNNLHRSDSQMSAAVSLAPSRASGTIKKKPSLSKKGSLRRAGSRRSSRAGSVRSMALGEKEKYGILDSDDINSAFYIPIPTSGSPTDVLAARFQAWRKVLKDLIMVFREIQKSHETRSKTLLSASDSMNNVVFPNTFLATGGISDATKILKEYHRQAVVESAKAKDVELEVIKQLTGLRSDLRQKIKEIKGLSGDFKNSVDKELEGTRKAVRNLQEALGLVDTDPAAISGKGDPFLVKCAVHRQLEKQIDEENYLHRVCSPSTFPCHLATCRLWTQFADPSSQAFLNLENSGRELERIVVTEIQKTYNMYANILKRDADAAYDAAGQLIDGPISVPQDREWDAFVSHNDRLVDPLLPLRDFQHIHYPGKSHPAAAEVRAGMLERKSKYLRSYTPGWYVLSPTHLHEYKSADRIEYQNPVMSLYLPEQKLGSHSQSNSASHKFMLKGRQTGAMHRGHAWVFRAESHDTMLEWYNDIKNLTEKTGEDRNAFVRKHSRNLSGGLYRAGSISSEGVMDEDEADETPYSADRVIANQAPPSVETQWQQRPQPGGRFPSDINLRRNSHATYSSSRESSGDPDSIAPATASTEQTKNHIADLQDGVHDDTADLSHSGVLEGQDSHYADWMADAATTTAPQKSTYSLSQTTSNLDASIGSRKLATSPPNLSHDGKSAALSSSHISADKGVRLGGSTVSSTINNIPHSSNGLGKDTTTPLTIPTATGVGTPKTMKTASDQTRQLPTMVSEYKLPGQFPTAGG</sequence>
<gene>
    <name evidence="4" type="primary">NIT39</name>
    <name evidence="4" type="ORF">I7I51_00463</name>
</gene>
<feature type="domain" description="PH" evidence="3">
    <location>
        <begin position="467"/>
        <end position="572"/>
    </location>
</feature>
<protein>
    <submittedName>
        <fullName evidence="4">PH domain-containing protein</fullName>
    </submittedName>
</protein>
<dbReference type="CDD" id="cd13311">
    <property type="entry name" value="PH_Slm1"/>
    <property type="match status" value="1"/>
</dbReference>
<dbReference type="SUPFAM" id="SSF50729">
    <property type="entry name" value="PH domain-like"/>
    <property type="match status" value="1"/>
</dbReference>
<dbReference type="Proteomes" id="UP000663671">
    <property type="component" value="Chromosome 1"/>
</dbReference>
<reference evidence="4" key="1">
    <citation type="submission" date="2021-01" db="EMBL/GenBank/DDBJ databases">
        <title>Chromosome-level genome assembly of a human fungal pathogen reveals clustering of transcriptionally co-regulated genes.</title>
        <authorList>
            <person name="Voorhies M."/>
            <person name="Cohen S."/>
            <person name="Shea T.P."/>
            <person name="Petrus S."/>
            <person name="Munoz J.F."/>
            <person name="Poplawski S."/>
            <person name="Goldman W.E."/>
            <person name="Michael T."/>
            <person name="Cuomo C.A."/>
            <person name="Sil A."/>
            <person name="Beyhan S."/>
        </authorList>
    </citation>
    <scope>NUCLEOTIDE SEQUENCE</scope>
    <source>
        <strain evidence="4">WU24</strain>
    </source>
</reference>
<dbReference type="VEuPathDB" id="FungiDB:I7I51_00463"/>
<proteinExistence type="predicted"/>
<feature type="compositionally biased region" description="Low complexity" evidence="2">
    <location>
        <begin position="799"/>
        <end position="809"/>
    </location>
</feature>
<evidence type="ECO:0000256" key="2">
    <source>
        <dbReference type="SAM" id="MobiDB-lite"/>
    </source>
</evidence>
<name>A0A8A1MC39_AJECA</name>
<dbReference type="EMBL" id="CP069114">
    <property type="protein sequence ID" value="QSS63405.1"/>
    <property type="molecule type" value="Genomic_DNA"/>
</dbReference>
<feature type="compositionally biased region" description="Polar residues" evidence="2">
    <location>
        <begin position="785"/>
        <end position="794"/>
    </location>
</feature>
<dbReference type="InterPro" id="IPR011993">
    <property type="entry name" value="PH-like_dom_sf"/>
</dbReference>
<dbReference type="Gene3D" id="2.30.29.30">
    <property type="entry name" value="Pleckstrin-homology domain (PH domain)/Phosphotyrosine-binding domain (PTB)"/>
    <property type="match status" value="1"/>
</dbReference>
<feature type="compositionally biased region" description="Polar residues" evidence="2">
    <location>
        <begin position="626"/>
        <end position="637"/>
    </location>
</feature>
<feature type="compositionally biased region" description="Basic residues" evidence="2">
    <location>
        <begin position="118"/>
        <end position="139"/>
    </location>
</feature>
<organism evidence="4 5">
    <name type="scientific">Ajellomyces capsulatus</name>
    <name type="common">Darling's disease fungus</name>
    <name type="synonym">Histoplasma capsulatum</name>
    <dbReference type="NCBI Taxonomy" id="5037"/>
    <lineage>
        <taxon>Eukaryota</taxon>
        <taxon>Fungi</taxon>
        <taxon>Dikarya</taxon>
        <taxon>Ascomycota</taxon>
        <taxon>Pezizomycotina</taxon>
        <taxon>Eurotiomycetes</taxon>
        <taxon>Eurotiomycetidae</taxon>
        <taxon>Onygenales</taxon>
        <taxon>Ajellomycetaceae</taxon>
        <taxon>Histoplasma</taxon>
    </lineage>
</organism>
<feature type="compositionally biased region" description="Polar residues" evidence="2">
    <location>
        <begin position="80"/>
        <end position="105"/>
    </location>
</feature>
<evidence type="ECO:0000313" key="5">
    <source>
        <dbReference type="Proteomes" id="UP000663671"/>
    </source>
</evidence>
<dbReference type="Gene3D" id="1.20.1270.60">
    <property type="entry name" value="Arfaptin homology (AH) domain/BAR domain"/>
    <property type="match status" value="1"/>
</dbReference>
<dbReference type="InterPro" id="IPR046869">
    <property type="entry name" value="SLM1/RGC1-like_PH"/>
</dbReference>
<dbReference type="Pfam" id="PF20399">
    <property type="entry name" value="PH_20"/>
    <property type="match status" value="1"/>
</dbReference>
<accession>A0A8A1MC39</accession>
<dbReference type="Pfam" id="PF20400">
    <property type="entry name" value="BAR_4"/>
    <property type="match status" value="1"/>
</dbReference>
<evidence type="ECO:0000259" key="3">
    <source>
        <dbReference type="PROSITE" id="PS50003"/>
    </source>
</evidence>
<dbReference type="InterPro" id="IPR046868">
    <property type="entry name" value="BAR_4"/>
</dbReference>
<dbReference type="PROSITE" id="PS50003">
    <property type="entry name" value="PH_DOMAIN"/>
    <property type="match status" value="1"/>
</dbReference>
<feature type="region of interest" description="Disordered" evidence="2">
    <location>
        <begin position="64"/>
        <end position="146"/>
    </location>
</feature>
<feature type="region of interest" description="Disordered" evidence="2">
    <location>
        <begin position="592"/>
        <end position="613"/>
    </location>
</feature>
<dbReference type="InterPro" id="IPR043453">
    <property type="entry name" value="Slm1_PH"/>
</dbReference>
<evidence type="ECO:0000256" key="1">
    <source>
        <dbReference type="ARBA" id="ARBA00022553"/>
    </source>
</evidence>
<feature type="compositionally biased region" description="Low complexity" evidence="2">
    <location>
        <begin position="658"/>
        <end position="669"/>
    </location>
</feature>
<dbReference type="PANTHER" id="PTHR31941:SF16">
    <property type="entry name" value="PHOSPHATIDYLINOSITOL 4,5-BISPHOSPHATE-BINDING PROTEIN SLM1-RELATED"/>
    <property type="match status" value="1"/>
</dbReference>
<keyword evidence="1" id="KW-0597">Phosphoprotein</keyword>
<dbReference type="SMART" id="SM00233">
    <property type="entry name" value="PH"/>
    <property type="match status" value="1"/>
</dbReference>